<reference evidence="3" key="1">
    <citation type="submission" date="2016-10" db="EMBL/GenBank/DDBJ databases">
        <authorList>
            <person name="Varghese N."/>
        </authorList>
    </citation>
    <scope>NUCLEOTIDE SEQUENCE [LARGE SCALE GENOMIC DNA]</scope>
    <source>
        <strain evidence="3">DSM 18820</strain>
    </source>
</reference>
<evidence type="ECO:0000313" key="3">
    <source>
        <dbReference type="Proteomes" id="UP000182491"/>
    </source>
</evidence>
<evidence type="ECO:0000313" key="2">
    <source>
        <dbReference type="EMBL" id="SFU72756.1"/>
    </source>
</evidence>
<dbReference type="Proteomes" id="UP000182491">
    <property type="component" value="Unassembled WGS sequence"/>
</dbReference>
<dbReference type="AlphaFoldDB" id="A0A1I7IIQ6"/>
<evidence type="ECO:0000259" key="1">
    <source>
        <dbReference type="Pfam" id="PF19573"/>
    </source>
</evidence>
<feature type="domain" description="DUF6089" evidence="1">
    <location>
        <begin position="53"/>
        <end position="179"/>
    </location>
</feature>
<sequence>MSLIILGFGKFAESPPFRNTFDMKKFFTLALLLFITFSFVAPEADAQRWTKRRQYGSVGVNIGAMNYFGDLVPEPDFTSFRFKATRPSVGITYTYRYTPRISARAGFNWGRITGDDALAASPNEGENRGRYGRNLSFRNDIKEITVVGIVDLFENRSSFQRRPDFVPYAFLGVGVIHHNPKAYYESGSVGSGANDISTGWYALQPLGTEGQYAEGGDYPEPYKRVQVVVPFGLGVRYKIDRYWDLSLEVGWRKTFTDYLDDVSTTYASKANILNGGGENPTAAAILSDRSVEVFPGQAMPDPSGTPYNIVRGYGREGNQRGDTSDDDWYITTGISLNYILAPRVRSPKFR</sequence>
<dbReference type="Pfam" id="PF19573">
    <property type="entry name" value="DUF6089"/>
    <property type="match status" value="1"/>
</dbReference>
<accession>A0A1I7IIQ6</accession>
<dbReference type="STRING" id="388950.GCA_001611675_01303"/>
<dbReference type="InterPro" id="IPR045743">
    <property type="entry name" value="DUF6089"/>
</dbReference>
<protein>
    <recommendedName>
        <fullName evidence="1">DUF6089 domain-containing protein</fullName>
    </recommendedName>
</protein>
<proteinExistence type="predicted"/>
<dbReference type="RefSeq" id="WP_229802113.1">
    <property type="nucleotide sequence ID" value="NZ_BMXC01000002.1"/>
</dbReference>
<gene>
    <name evidence="2" type="ORF">SAMN04487941_2239</name>
</gene>
<organism evidence="2 3">
    <name type="scientific">Pontibacter akesuensis</name>
    <dbReference type="NCBI Taxonomy" id="388950"/>
    <lineage>
        <taxon>Bacteria</taxon>
        <taxon>Pseudomonadati</taxon>
        <taxon>Bacteroidota</taxon>
        <taxon>Cytophagia</taxon>
        <taxon>Cytophagales</taxon>
        <taxon>Hymenobacteraceae</taxon>
        <taxon>Pontibacter</taxon>
    </lineage>
</organism>
<dbReference type="EMBL" id="FPCA01000002">
    <property type="protein sequence ID" value="SFU72756.1"/>
    <property type="molecule type" value="Genomic_DNA"/>
</dbReference>
<dbReference type="InterPro" id="IPR011250">
    <property type="entry name" value="OMP/PagP_B-barrel"/>
</dbReference>
<keyword evidence="3" id="KW-1185">Reference proteome</keyword>
<dbReference type="SUPFAM" id="SSF56925">
    <property type="entry name" value="OMPA-like"/>
    <property type="match status" value="1"/>
</dbReference>
<name>A0A1I7IIQ6_9BACT</name>